<keyword evidence="3" id="KW-1185">Reference proteome</keyword>
<gene>
    <name evidence="2" type="ORF">H8K27_11345</name>
</gene>
<dbReference type="EMBL" id="JACOGC010000004">
    <property type="protein sequence ID" value="MBC3885726.1"/>
    <property type="molecule type" value="Genomic_DNA"/>
</dbReference>
<evidence type="ECO:0000313" key="3">
    <source>
        <dbReference type="Proteomes" id="UP000613113"/>
    </source>
</evidence>
<name>A0ABR6YPA1_9BURK</name>
<reference evidence="2 3" key="1">
    <citation type="submission" date="2020-08" db="EMBL/GenBank/DDBJ databases">
        <title>Novel species isolated from subtropical streams in China.</title>
        <authorList>
            <person name="Lu H."/>
        </authorList>
    </citation>
    <scope>NUCLEOTIDE SEQUENCE [LARGE SCALE GENOMIC DNA]</scope>
    <source>
        <strain evidence="2 3">FT31W</strain>
    </source>
</reference>
<sequence length="267" mass="30326">MVFLVEIHKYLRISTLLLCSSILSACSFFQPPTINESCGAWTFGIAKPSKQDKQFINNVEHEAETVRCLQTHYANGFALFDSSSAQNINKSDSENSIPVVSLSQELPSANKEENVQLRSAHLGSYELLFLTGSDWKPAKSPSPMYQYFAKNTQGGAGLFISVFDANPFMIWSDVRDSVLSRFIEKFDQPYTSKIDEIQLNGRDAFQAELWGKTKDGAPLHFLSTLIKYEHGKEKKLIYLATWCFEIDYKKNQHDFKKIAETISLRSH</sequence>
<evidence type="ECO:0000313" key="2">
    <source>
        <dbReference type="EMBL" id="MBC3885726.1"/>
    </source>
</evidence>
<proteinExistence type="predicted"/>
<dbReference type="RefSeq" id="WP_186863293.1">
    <property type="nucleotide sequence ID" value="NZ_JACOGC010000004.1"/>
</dbReference>
<protein>
    <recommendedName>
        <fullName evidence="4">Lipoprotein</fullName>
    </recommendedName>
</protein>
<feature type="signal peptide" evidence="1">
    <location>
        <begin position="1"/>
        <end position="25"/>
    </location>
</feature>
<dbReference type="Proteomes" id="UP000613113">
    <property type="component" value="Unassembled WGS sequence"/>
</dbReference>
<comment type="caution">
    <text evidence="2">The sequence shown here is derived from an EMBL/GenBank/DDBJ whole genome shotgun (WGS) entry which is preliminary data.</text>
</comment>
<accession>A0ABR6YPA1</accession>
<organism evidence="2 3">
    <name type="scientific">Undibacterium griseum</name>
    <dbReference type="NCBI Taxonomy" id="2762295"/>
    <lineage>
        <taxon>Bacteria</taxon>
        <taxon>Pseudomonadati</taxon>
        <taxon>Pseudomonadota</taxon>
        <taxon>Betaproteobacteria</taxon>
        <taxon>Burkholderiales</taxon>
        <taxon>Oxalobacteraceae</taxon>
        <taxon>Undibacterium</taxon>
    </lineage>
</organism>
<keyword evidence="1" id="KW-0732">Signal</keyword>
<evidence type="ECO:0000256" key="1">
    <source>
        <dbReference type="SAM" id="SignalP"/>
    </source>
</evidence>
<evidence type="ECO:0008006" key="4">
    <source>
        <dbReference type="Google" id="ProtNLM"/>
    </source>
</evidence>
<feature type="chain" id="PRO_5046894537" description="Lipoprotein" evidence="1">
    <location>
        <begin position="26"/>
        <end position="267"/>
    </location>
</feature>